<organism evidence="2 3">
    <name type="scientific">Eumeta variegata</name>
    <name type="common">Bagworm moth</name>
    <name type="synonym">Eumeta japonica</name>
    <dbReference type="NCBI Taxonomy" id="151549"/>
    <lineage>
        <taxon>Eukaryota</taxon>
        <taxon>Metazoa</taxon>
        <taxon>Ecdysozoa</taxon>
        <taxon>Arthropoda</taxon>
        <taxon>Hexapoda</taxon>
        <taxon>Insecta</taxon>
        <taxon>Pterygota</taxon>
        <taxon>Neoptera</taxon>
        <taxon>Endopterygota</taxon>
        <taxon>Lepidoptera</taxon>
        <taxon>Glossata</taxon>
        <taxon>Ditrysia</taxon>
        <taxon>Tineoidea</taxon>
        <taxon>Psychidae</taxon>
        <taxon>Oiketicinae</taxon>
        <taxon>Eumeta</taxon>
    </lineage>
</organism>
<evidence type="ECO:0000313" key="3">
    <source>
        <dbReference type="Proteomes" id="UP000299102"/>
    </source>
</evidence>
<accession>A0A4C1ZQ08</accession>
<proteinExistence type="predicted"/>
<keyword evidence="3" id="KW-1185">Reference proteome</keyword>
<gene>
    <name evidence="2" type="ORF">EVAR_40845_1</name>
</gene>
<dbReference type="Proteomes" id="UP000299102">
    <property type="component" value="Unassembled WGS sequence"/>
</dbReference>
<feature type="region of interest" description="Disordered" evidence="1">
    <location>
        <begin position="1"/>
        <end position="93"/>
    </location>
</feature>
<evidence type="ECO:0000313" key="2">
    <source>
        <dbReference type="EMBL" id="GBP90961.1"/>
    </source>
</evidence>
<name>A0A4C1ZQ08_EUMVA</name>
<sequence length="148" mass="16075">MEAARRQRHPRTVSGAGSPRRADTRRAGPAFARKALKAKRTNGVTSQQPLMHRAAVPISVQRAAQTSTATSDGRRRGKKPSQMSGPGGPARSLADAFRETEIAFVNAPWLFKGMPNNSRVYASTRDACLRAHYSTTHETLPLLIAILS</sequence>
<dbReference type="EMBL" id="BGZK01002129">
    <property type="protein sequence ID" value="GBP90961.1"/>
    <property type="molecule type" value="Genomic_DNA"/>
</dbReference>
<evidence type="ECO:0000256" key="1">
    <source>
        <dbReference type="SAM" id="MobiDB-lite"/>
    </source>
</evidence>
<protein>
    <submittedName>
        <fullName evidence="2">Uncharacterized protein</fullName>
    </submittedName>
</protein>
<reference evidence="2 3" key="1">
    <citation type="journal article" date="2019" name="Commun. Biol.">
        <title>The bagworm genome reveals a unique fibroin gene that provides high tensile strength.</title>
        <authorList>
            <person name="Kono N."/>
            <person name="Nakamura H."/>
            <person name="Ohtoshi R."/>
            <person name="Tomita M."/>
            <person name="Numata K."/>
            <person name="Arakawa K."/>
        </authorList>
    </citation>
    <scope>NUCLEOTIDE SEQUENCE [LARGE SCALE GENOMIC DNA]</scope>
</reference>
<feature type="compositionally biased region" description="Polar residues" evidence="1">
    <location>
        <begin position="62"/>
        <end position="71"/>
    </location>
</feature>
<dbReference type="AlphaFoldDB" id="A0A4C1ZQ08"/>
<comment type="caution">
    <text evidence="2">The sequence shown here is derived from an EMBL/GenBank/DDBJ whole genome shotgun (WGS) entry which is preliminary data.</text>
</comment>
<feature type="compositionally biased region" description="Basic residues" evidence="1">
    <location>
        <begin position="1"/>
        <end position="11"/>
    </location>
</feature>